<reference evidence="6" key="1">
    <citation type="submission" date="2022-11" db="EMBL/GenBank/DDBJ databases">
        <title>Description of Microcella daejonensis nov. sp, isolated from riverside soil.</title>
        <authorList>
            <person name="Molina K.M."/>
            <person name="Kim S.B."/>
        </authorList>
    </citation>
    <scope>NUCLEOTIDE SEQUENCE</scope>
    <source>
        <strain evidence="6">MMS21-STM12</strain>
    </source>
</reference>
<evidence type="ECO:0000256" key="1">
    <source>
        <dbReference type="ARBA" id="ARBA00007074"/>
    </source>
</evidence>
<dbReference type="PANTHER" id="PTHR47359:SF3">
    <property type="entry name" value="NLP_P60 DOMAIN-CONTAINING PROTEIN-RELATED"/>
    <property type="match status" value="1"/>
</dbReference>
<dbReference type="Gene3D" id="3.90.1720.10">
    <property type="entry name" value="endopeptidase domain like (from Nostoc punctiforme)"/>
    <property type="match status" value="1"/>
</dbReference>
<sequence length="194" mass="19437">MSAIDTMNRIAEVRLLIGEVRAPAAPAPAPSAAAAAGGEDFAAVLARAGLAAPTAPAPAAPALPALPPGAASAGGQAVVAGAQRYLGIPYVFGGEDTTGMDCSGLVQRVFADLGVEVPRVVVDQARVGVEVPSLAEAQPGDLIVTRDRGHIVIYAGDGMIIHAPRPGKNVELVPNYLTQGDIGTIRRIIPGGGA</sequence>
<dbReference type="PROSITE" id="PS51935">
    <property type="entry name" value="NLPC_P60"/>
    <property type="match status" value="1"/>
</dbReference>
<dbReference type="Pfam" id="PF00877">
    <property type="entry name" value="NLPC_P60"/>
    <property type="match status" value="1"/>
</dbReference>
<protein>
    <submittedName>
        <fullName evidence="6">C40 family peptidase</fullName>
    </submittedName>
</protein>
<dbReference type="Proteomes" id="UP001164706">
    <property type="component" value="Chromosome"/>
</dbReference>
<dbReference type="RefSeq" id="WP_267781522.1">
    <property type="nucleotide sequence ID" value="NZ_CP113089.1"/>
</dbReference>
<dbReference type="KEGG" id="mdb:OVN18_01555"/>
<name>A0A9E8MLC9_9MICO</name>
<comment type="similarity">
    <text evidence="1">Belongs to the peptidase C40 family.</text>
</comment>
<keyword evidence="2" id="KW-0645">Protease</keyword>
<dbReference type="PANTHER" id="PTHR47359">
    <property type="entry name" value="PEPTIDOGLYCAN DL-ENDOPEPTIDASE CWLO"/>
    <property type="match status" value="1"/>
</dbReference>
<evidence type="ECO:0000259" key="5">
    <source>
        <dbReference type="PROSITE" id="PS51935"/>
    </source>
</evidence>
<keyword evidence="4" id="KW-0788">Thiol protease</keyword>
<keyword evidence="7" id="KW-1185">Reference proteome</keyword>
<dbReference type="GO" id="GO:0008234">
    <property type="term" value="F:cysteine-type peptidase activity"/>
    <property type="evidence" value="ECO:0007669"/>
    <property type="project" value="UniProtKB-KW"/>
</dbReference>
<evidence type="ECO:0000313" key="6">
    <source>
        <dbReference type="EMBL" id="WAB81733.1"/>
    </source>
</evidence>
<dbReference type="SUPFAM" id="SSF54001">
    <property type="entry name" value="Cysteine proteinases"/>
    <property type="match status" value="1"/>
</dbReference>
<organism evidence="6 7">
    <name type="scientific">Microcella daejeonensis</name>
    <dbReference type="NCBI Taxonomy" id="2994971"/>
    <lineage>
        <taxon>Bacteria</taxon>
        <taxon>Bacillati</taxon>
        <taxon>Actinomycetota</taxon>
        <taxon>Actinomycetes</taxon>
        <taxon>Micrococcales</taxon>
        <taxon>Microbacteriaceae</taxon>
        <taxon>Microcella</taxon>
    </lineage>
</organism>
<dbReference type="InterPro" id="IPR051794">
    <property type="entry name" value="PG_Endopeptidase_C40"/>
</dbReference>
<dbReference type="AlphaFoldDB" id="A0A9E8MLC9"/>
<proteinExistence type="inferred from homology"/>
<dbReference type="GO" id="GO:0006508">
    <property type="term" value="P:proteolysis"/>
    <property type="evidence" value="ECO:0007669"/>
    <property type="project" value="UniProtKB-KW"/>
</dbReference>
<gene>
    <name evidence="6" type="ORF">OVN18_01555</name>
</gene>
<dbReference type="InterPro" id="IPR000064">
    <property type="entry name" value="NLP_P60_dom"/>
</dbReference>
<keyword evidence="3" id="KW-0378">Hydrolase</keyword>
<evidence type="ECO:0000313" key="7">
    <source>
        <dbReference type="Proteomes" id="UP001164706"/>
    </source>
</evidence>
<evidence type="ECO:0000256" key="2">
    <source>
        <dbReference type="ARBA" id="ARBA00022670"/>
    </source>
</evidence>
<evidence type="ECO:0000256" key="4">
    <source>
        <dbReference type="ARBA" id="ARBA00022807"/>
    </source>
</evidence>
<dbReference type="InterPro" id="IPR038765">
    <property type="entry name" value="Papain-like_cys_pep_sf"/>
</dbReference>
<accession>A0A9E8MLC9</accession>
<dbReference type="EMBL" id="CP113089">
    <property type="protein sequence ID" value="WAB81733.1"/>
    <property type="molecule type" value="Genomic_DNA"/>
</dbReference>
<feature type="domain" description="NlpC/P60" evidence="5">
    <location>
        <begin position="72"/>
        <end position="189"/>
    </location>
</feature>
<evidence type="ECO:0000256" key="3">
    <source>
        <dbReference type="ARBA" id="ARBA00022801"/>
    </source>
</evidence>